<evidence type="ECO:0000313" key="2">
    <source>
        <dbReference type="EMBL" id="MFC4244373.1"/>
    </source>
</evidence>
<dbReference type="InterPro" id="IPR035681">
    <property type="entry name" value="ComA-like_MBL"/>
</dbReference>
<evidence type="ECO:0000259" key="1">
    <source>
        <dbReference type="SMART" id="SM00849"/>
    </source>
</evidence>
<evidence type="ECO:0000313" key="3">
    <source>
        <dbReference type="Proteomes" id="UP001595900"/>
    </source>
</evidence>
<keyword evidence="3" id="KW-1185">Reference proteome</keyword>
<dbReference type="PANTHER" id="PTHR30619">
    <property type="entry name" value="DNA INTERNALIZATION/COMPETENCE PROTEIN COMEC/REC2"/>
    <property type="match status" value="1"/>
</dbReference>
<dbReference type="InterPro" id="IPR052159">
    <property type="entry name" value="Competence_DNA_uptake"/>
</dbReference>
<sequence>MSPYESAGPALLALTQFRQGDAIVLRSGSEFGLIDTGADPDALMACLRRLGIRHLALLVLTHYDADHVGAAPAVSAMVGTALVGLPDEGDASAARLLGDLREHHADIHVATRGDSGSLGALRWRVIWPDRAQSGTTTSNEASIALEIAGKGVRMAFLGDLDRKAQDALIADGDARRADVVKVAHHGSADQSGRLYGLIRPQLALISSGEGNGYGHPRGTALDLLRSAGAQLARTDLEGTVLVALREGQLAVWAERSASVEALWTPAQR</sequence>
<proteinExistence type="predicted"/>
<dbReference type="SUPFAM" id="SSF56281">
    <property type="entry name" value="Metallo-hydrolase/oxidoreductase"/>
    <property type="match status" value="1"/>
</dbReference>
<dbReference type="InterPro" id="IPR001279">
    <property type="entry name" value="Metallo-B-lactamas"/>
</dbReference>
<dbReference type="PANTHER" id="PTHR30619:SF1">
    <property type="entry name" value="RECOMBINATION PROTEIN 2"/>
    <property type="match status" value="1"/>
</dbReference>
<gene>
    <name evidence="2" type="ORF">ACFOYW_13415</name>
</gene>
<feature type="domain" description="Metallo-beta-lactamase" evidence="1">
    <location>
        <begin position="19"/>
        <end position="208"/>
    </location>
</feature>
<accession>A0ABV8QAM0</accession>
<dbReference type="Proteomes" id="UP001595900">
    <property type="component" value="Unassembled WGS sequence"/>
</dbReference>
<protein>
    <submittedName>
        <fullName evidence="2">ComEC/Rec2 family competence protein</fullName>
    </submittedName>
</protein>
<dbReference type="RefSeq" id="WP_390229802.1">
    <property type="nucleotide sequence ID" value="NZ_JBHSCN010000006.1"/>
</dbReference>
<dbReference type="Gene3D" id="3.60.15.10">
    <property type="entry name" value="Ribonuclease Z/Hydroxyacylglutathione hydrolase-like"/>
    <property type="match status" value="1"/>
</dbReference>
<dbReference type="EMBL" id="JBHSCN010000006">
    <property type="protein sequence ID" value="MFC4244373.1"/>
    <property type="molecule type" value="Genomic_DNA"/>
</dbReference>
<dbReference type="SMART" id="SM00849">
    <property type="entry name" value="Lactamase_B"/>
    <property type="match status" value="1"/>
</dbReference>
<organism evidence="2 3">
    <name type="scientific">Gryllotalpicola reticulitermitis</name>
    <dbReference type="NCBI Taxonomy" id="1184153"/>
    <lineage>
        <taxon>Bacteria</taxon>
        <taxon>Bacillati</taxon>
        <taxon>Actinomycetota</taxon>
        <taxon>Actinomycetes</taxon>
        <taxon>Micrococcales</taxon>
        <taxon>Microbacteriaceae</taxon>
        <taxon>Gryllotalpicola</taxon>
    </lineage>
</organism>
<comment type="caution">
    <text evidence="2">The sequence shown here is derived from an EMBL/GenBank/DDBJ whole genome shotgun (WGS) entry which is preliminary data.</text>
</comment>
<dbReference type="Pfam" id="PF00753">
    <property type="entry name" value="Lactamase_B"/>
    <property type="match status" value="1"/>
</dbReference>
<reference evidence="3" key="1">
    <citation type="journal article" date="2019" name="Int. J. Syst. Evol. Microbiol.">
        <title>The Global Catalogue of Microorganisms (GCM) 10K type strain sequencing project: providing services to taxonomists for standard genome sequencing and annotation.</title>
        <authorList>
            <consortium name="The Broad Institute Genomics Platform"/>
            <consortium name="The Broad Institute Genome Sequencing Center for Infectious Disease"/>
            <person name="Wu L."/>
            <person name="Ma J."/>
        </authorList>
    </citation>
    <scope>NUCLEOTIDE SEQUENCE [LARGE SCALE GENOMIC DNA]</scope>
    <source>
        <strain evidence="3">CGMCC 1.10363</strain>
    </source>
</reference>
<dbReference type="CDD" id="cd07731">
    <property type="entry name" value="ComA-like_MBL-fold"/>
    <property type="match status" value="1"/>
</dbReference>
<name>A0ABV8QAM0_9MICO</name>
<dbReference type="InterPro" id="IPR036866">
    <property type="entry name" value="RibonucZ/Hydroxyglut_hydro"/>
</dbReference>